<evidence type="ECO:0000313" key="4">
    <source>
        <dbReference type="Proteomes" id="UP000657372"/>
    </source>
</evidence>
<dbReference type="PANTHER" id="PTHR46401">
    <property type="entry name" value="GLYCOSYLTRANSFERASE WBBK-RELATED"/>
    <property type="match status" value="1"/>
</dbReference>
<evidence type="ECO:0000313" key="3">
    <source>
        <dbReference type="EMBL" id="MBF8176688.1"/>
    </source>
</evidence>
<dbReference type="CDD" id="cd03794">
    <property type="entry name" value="GT4_WbuB-like"/>
    <property type="match status" value="1"/>
</dbReference>
<evidence type="ECO:0000256" key="1">
    <source>
        <dbReference type="ARBA" id="ARBA00022679"/>
    </source>
</evidence>
<dbReference type="SUPFAM" id="SSF53756">
    <property type="entry name" value="UDP-Glycosyltransferase/glycogen phosphorylase"/>
    <property type="match status" value="1"/>
</dbReference>
<gene>
    <name evidence="3" type="ORF">IXC47_03215</name>
</gene>
<sequence length="417" mass="47433">MSVQSNRCVWYISKYVSPPSKGSSGARGYLIMREFSRMGYRSLIITSDSNQLAEVPKLEQSHLLQHVDGMQLLWVRTMKYAVAKSLKRILSWLDFEWRLLRLPKESLPRPDVIIVSSLSLLTILNGFLLRARYKCRLIFEIRDIWPLTITEEGGFSRWNPLVIGLGAIEKLGYRYADAIVGTMPNLGEHVARVLGKDKKTYCIPMGVDEATLAARDELPANYVEKHIPKDKFIVTHAGTIGITNALDTMLDCAESMKDDPRIHFLVVGEGDLRAYYEDKYAHLSNLTFAPRVPKQLVQAVLARCDLLYFSVHVSKVWQYGQSLNKVIDYMLAGKPIVASYTGYPSMINEAECGTYVPAGDLAALRQEILKYAAMDQTQRITIGSRGREWILANRRYEKLAENYLDILFDQPTKRPQE</sequence>
<dbReference type="Proteomes" id="UP000657372">
    <property type="component" value="Unassembled WGS sequence"/>
</dbReference>
<accession>A0ABS0EQ82</accession>
<feature type="domain" description="Glycosyltransferase subfamily 4-like N-terminal" evidence="2">
    <location>
        <begin position="31"/>
        <end position="209"/>
    </location>
</feature>
<organism evidence="3 4">
    <name type="scientific">Herminiimonas contaminans</name>
    <dbReference type="NCBI Taxonomy" id="1111140"/>
    <lineage>
        <taxon>Bacteria</taxon>
        <taxon>Pseudomonadati</taxon>
        <taxon>Pseudomonadota</taxon>
        <taxon>Betaproteobacteria</taxon>
        <taxon>Burkholderiales</taxon>
        <taxon>Oxalobacteraceae</taxon>
        <taxon>Herminiimonas</taxon>
    </lineage>
</organism>
<reference evidence="3 4" key="1">
    <citation type="submission" date="2020-11" db="EMBL/GenBank/DDBJ databases">
        <title>WGS of Herminiimonas contaminans strain Marseille-Q4544 isolated from planarians Schmidtea mediterranea.</title>
        <authorList>
            <person name="Kangale L."/>
        </authorList>
    </citation>
    <scope>NUCLEOTIDE SEQUENCE [LARGE SCALE GENOMIC DNA]</scope>
    <source>
        <strain evidence="3 4">Marseille-Q4544</strain>
    </source>
</reference>
<proteinExistence type="predicted"/>
<protein>
    <submittedName>
        <fullName evidence="3">Glycosyltransferase family 4 protein</fullName>
    </submittedName>
</protein>
<dbReference type="Pfam" id="PF13439">
    <property type="entry name" value="Glyco_transf_4"/>
    <property type="match status" value="1"/>
</dbReference>
<comment type="caution">
    <text evidence="3">The sequence shown here is derived from an EMBL/GenBank/DDBJ whole genome shotgun (WGS) entry which is preliminary data.</text>
</comment>
<dbReference type="Pfam" id="PF13692">
    <property type="entry name" value="Glyco_trans_1_4"/>
    <property type="match status" value="1"/>
</dbReference>
<evidence type="ECO:0000259" key="2">
    <source>
        <dbReference type="Pfam" id="PF13439"/>
    </source>
</evidence>
<name>A0ABS0EQ82_9BURK</name>
<dbReference type="RefSeq" id="WP_195874676.1">
    <property type="nucleotide sequence ID" value="NZ_JADOEL010000002.1"/>
</dbReference>
<dbReference type="Gene3D" id="3.40.50.2000">
    <property type="entry name" value="Glycogen Phosphorylase B"/>
    <property type="match status" value="2"/>
</dbReference>
<dbReference type="InterPro" id="IPR028098">
    <property type="entry name" value="Glyco_trans_4-like_N"/>
</dbReference>
<keyword evidence="1" id="KW-0808">Transferase</keyword>
<keyword evidence="4" id="KW-1185">Reference proteome</keyword>
<dbReference type="EMBL" id="JADOEL010000002">
    <property type="protein sequence ID" value="MBF8176688.1"/>
    <property type="molecule type" value="Genomic_DNA"/>
</dbReference>
<dbReference type="PANTHER" id="PTHR46401:SF2">
    <property type="entry name" value="GLYCOSYLTRANSFERASE WBBK-RELATED"/>
    <property type="match status" value="1"/>
</dbReference>